<name>A0A238Y0G0_9PSEU</name>
<dbReference type="Gene3D" id="2.40.260.10">
    <property type="entry name" value="Sortase"/>
    <property type="match status" value="1"/>
</dbReference>
<protein>
    <submittedName>
        <fullName evidence="4">LPXTG-site transpeptidase (Sortase) family protein</fullName>
    </submittedName>
</protein>
<feature type="signal peptide" evidence="3">
    <location>
        <begin position="1"/>
        <end position="33"/>
    </location>
</feature>
<dbReference type="InterPro" id="IPR005754">
    <property type="entry name" value="Sortase"/>
</dbReference>
<keyword evidence="1" id="KW-0378">Hydrolase</keyword>
<evidence type="ECO:0000256" key="2">
    <source>
        <dbReference type="SAM" id="MobiDB-lite"/>
    </source>
</evidence>
<dbReference type="AlphaFoldDB" id="A0A238Y0G0"/>
<dbReference type="GO" id="GO:0016787">
    <property type="term" value="F:hydrolase activity"/>
    <property type="evidence" value="ECO:0007669"/>
    <property type="project" value="UniProtKB-KW"/>
</dbReference>
<dbReference type="EMBL" id="FZNW01000013">
    <property type="protein sequence ID" value="SNR64452.1"/>
    <property type="molecule type" value="Genomic_DNA"/>
</dbReference>
<dbReference type="PROSITE" id="PS51257">
    <property type="entry name" value="PROKAR_LIPOPROTEIN"/>
    <property type="match status" value="1"/>
</dbReference>
<proteinExistence type="predicted"/>
<reference evidence="4 5" key="1">
    <citation type="submission" date="2017-06" db="EMBL/GenBank/DDBJ databases">
        <authorList>
            <person name="Kim H.J."/>
            <person name="Triplett B.A."/>
        </authorList>
    </citation>
    <scope>NUCLEOTIDE SEQUENCE [LARGE SCALE GENOMIC DNA]</scope>
    <source>
        <strain evidence="4 5">DSM 45207</strain>
    </source>
</reference>
<dbReference type="Pfam" id="PF04203">
    <property type="entry name" value="Sortase"/>
    <property type="match status" value="1"/>
</dbReference>
<feature type="region of interest" description="Disordered" evidence="2">
    <location>
        <begin position="29"/>
        <end position="48"/>
    </location>
</feature>
<evidence type="ECO:0000256" key="1">
    <source>
        <dbReference type="ARBA" id="ARBA00022801"/>
    </source>
</evidence>
<keyword evidence="5" id="KW-1185">Reference proteome</keyword>
<dbReference type="InterPro" id="IPR042001">
    <property type="entry name" value="Sortase_F"/>
</dbReference>
<feature type="chain" id="PRO_5012082526" evidence="3">
    <location>
        <begin position="34"/>
        <end position="210"/>
    </location>
</feature>
<dbReference type="RefSeq" id="WP_176439949.1">
    <property type="nucleotide sequence ID" value="NZ_FZNW01000013.1"/>
</dbReference>
<keyword evidence="3" id="KW-0732">Signal</keyword>
<organism evidence="4 5">
    <name type="scientific">Haloechinothrix alba</name>
    <dbReference type="NCBI Taxonomy" id="664784"/>
    <lineage>
        <taxon>Bacteria</taxon>
        <taxon>Bacillati</taxon>
        <taxon>Actinomycetota</taxon>
        <taxon>Actinomycetes</taxon>
        <taxon>Pseudonocardiales</taxon>
        <taxon>Pseudonocardiaceae</taxon>
        <taxon>Haloechinothrix</taxon>
    </lineage>
</organism>
<evidence type="ECO:0000313" key="4">
    <source>
        <dbReference type="EMBL" id="SNR64452.1"/>
    </source>
</evidence>
<dbReference type="InterPro" id="IPR023365">
    <property type="entry name" value="Sortase_dom-sf"/>
</dbReference>
<evidence type="ECO:0000313" key="5">
    <source>
        <dbReference type="Proteomes" id="UP000198348"/>
    </source>
</evidence>
<dbReference type="CDD" id="cd05829">
    <property type="entry name" value="Sortase_F"/>
    <property type="match status" value="1"/>
</dbReference>
<sequence>MTSTARRLCTAATGAALLALALTSCGSGNGAGAGPSTADESNAIPAPSGLDAAREYRSVREADPVADPVAVAIPAIDVNGPLTRTGIDDRELEVPDFGDMSWFESGTAPGDPGPAAILGHVDTREGPDVFHRLHELEPGDRVVVDTADDESLEFVIDRVEQHDKDEFPTETVWLPDSEPRLHLITCGGEFDRSAESYRDNVIAFATLNSS</sequence>
<dbReference type="SUPFAM" id="SSF63817">
    <property type="entry name" value="Sortase"/>
    <property type="match status" value="1"/>
</dbReference>
<accession>A0A238Y0G0</accession>
<gene>
    <name evidence="4" type="ORF">SAMN06265360_11314</name>
</gene>
<dbReference type="Proteomes" id="UP000198348">
    <property type="component" value="Unassembled WGS sequence"/>
</dbReference>
<evidence type="ECO:0000256" key="3">
    <source>
        <dbReference type="SAM" id="SignalP"/>
    </source>
</evidence>